<name>A0A1J1J7R1_9DIPT</name>
<dbReference type="PANTHER" id="PTHR33618">
    <property type="entry name" value="39S RIBOSOMAL PROTEIN L53, MITOCHONDRIAL"/>
    <property type="match status" value="1"/>
</dbReference>
<keyword evidence="3" id="KW-0809">Transit peptide</keyword>
<comment type="subcellular location">
    <subcellularLocation>
        <location evidence="1">Mitochondrion</location>
    </subcellularLocation>
</comment>
<dbReference type="InterPro" id="IPR019716">
    <property type="entry name" value="Ribosomal_mL53"/>
</dbReference>
<dbReference type="PANTHER" id="PTHR33618:SF1">
    <property type="entry name" value="LARGE RIBOSOMAL SUBUNIT PROTEIN ML53"/>
    <property type="match status" value="1"/>
</dbReference>
<evidence type="ECO:0000313" key="10">
    <source>
        <dbReference type="EMBL" id="CRL08435.1"/>
    </source>
</evidence>
<feature type="compositionally biased region" description="Basic residues" evidence="9">
    <location>
        <begin position="136"/>
        <end position="147"/>
    </location>
</feature>
<reference evidence="10 11" key="1">
    <citation type="submission" date="2015-04" db="EMBL/GenBank/DDBJ databases">
        <authorList>
            <person name="Syromyatnikov M.Y."/>
            <person name="Popov V.N."/>
        </authorList>
    </citation>
    <scope>NUCLEOTIDE SEQUENCE [LARGE SCALE GENOMIC DNA]</scope>
</reference>
<evidence type="ECO:0000256" key="6">
    <source>
        <dbReference type="ARBA" id="ARBA00023274"/>
    </source>
</evidence>
<evidence type="ECO:0000256" key="8">
    <source>
        <dbReference type="ARBA" id="ARBA00042721"/>
    </source>
</evidence>
<evidence type="ECO:0000256" key="5">
    <source>
        <dbReference type="ARBA" id="ARBA00023128"/>
    </source>
</evidence>
<keyword evidence="5" id="KW-0496">Mitochondrion</keyword>
<evidence type="ECO:0000256" key="9">
    <source>
        <dbReference type="SAM" id="MobiDB-lite"/>
    </source>
</evidence>
<dbReference type="EMBL" id="CVRI01000075">
    <property type="protein sequence ID" value="CRL08435.1"/>
    <property type="molecule type" value="Genomic_DNA"/>
</dbReference>
<evidence type="ECO:0000256" key="3">
    <source>
        <dbReference type="ARBA" id="ARBA00022946"/>
    </source>
</evidence>
<evidence type="ECO:0000256" key="1">
    <source>
        <dbReference type="ARBA" id="ARBA00004173"/>
    </source>
</evidence>
<feature type="region of interest" description="Disordered" evidence="9">
    <location>
        <begin position="126"/>
        <end position="147"/>
    </location>
</feature>
<accession>A0A1J1J7R1</accession>
<dbReference type="InterPro" id="IPR052473">
    <property type="entry name" value="mtLSU_mL53"/>
</dbReference>
<keyword evidence="4" id="KW-0689">Ribosomal protein</keyword>
<sequence length="147" mass="16495">MSVKFYGRVVRIGGIATAISNQIKLINFKGVKRVNVKFDPFDEKADIARNYLFYISSPKINETNPNCVIKTDVICNRERPTISFQLIPQVQEAAKIKTVKIELENLSMLELLTATNQHISALAPKETVSSSLKTKSEKKRASGGRRK</sequence>
<organism evidence="10 11">
    <name type="scientific">Clunio marinus</name>
    <dbReference type="NCBI Taxonomy" id="568069"/>
    <lineage>
        <taxon>Eukaryota</taxon>
        <taxon>Metazoa</taxon>
        <taxon>Ecdysozoa</taxon>
        <taxon>Arthropoda</taxon>
        <taxon>Hexapoda</taxon>
        <taxon>Insecta</taxon>
        <taxon>Pterygota</taxon>
        <taxon>Neoptera</taxon>
        <taxon>Endopterygota</taxon>
        <taxon>Diptera</taxon>
        <taxon>Nematocera</taxon>
        <taxon>Chironomoidea</taxon>
        <taxon>Chironomidae</taxon>
        <taxon>Clunio</taxon>
    </lineage>
</organism>
<dbReference type="Pfam" id="PF10780">
    <property type="entry name" value="MRP_L53"/>
    <property type="match status" value="1"/>
</dbReference>
<gene>
    <name evidence="10" type="ORF">CLUMA_CG021246</name>
</gene>
<dbReference type="Proteomes" id="UP000183832">
    <property type="component" value="Unassembled WGS sequence"/>
</dbReference>
<evidence type="ECO:0000256" key="4">
    <source>
        <dbReference type="ARBA" id="ARBA00022980"/>
    </source>
</evidence>
<proteinExistence type="inferred from homology"/>
<protein>
    <recommendedName>
        <fullName evidence="7">Large ribosomal subunit protein mL53</fullName>
    </recommendedName>
    <alternativeName>
        <fullName evidence="8">39S ribosomal protein L53, mitochondrial</fullName>
    </alternativeName>
</protein>
<evidence type="ECO:0000313" key="11">
    <source>
        <dbReference type="Proteomes" id="UP000183832"/>
    </source>
</evidence>
<dbReference type="AlphaFoldDB" id="A0A1J1J7R1"/>
<evidence type="ECO:0000256" key="2">
    <source>
        <dbReference type="ARBA" id="ARBA00005557"/>
    </source>
</evidence>
<keyword evidence="11" id="KW-1185">Reference proteome</keyword>
<dbReference type="OrthoDB" id="6618793at2759"/>
<comment type="similarity">
    <text evidence="2">Belongs to the mitochondrion-specific ribosomal protein mL53 family.</text>
</comment>
<dbReference type="STRING" id="568069.A0A1J1J7R1"/>
<evidence type="ECO:0000256" key="7">
    <source>
        <dbReference type="ARBA" id="ARBA00035180"/>
    </source>
</evidence>
<dbReference type="GO" id="GO:0005762">
    <property type="term" value="C:mitochondrial large ribosomal subunit"/>
    <property type="evidence" value="ECO:0007669"/>
    <property type="project" value="TreeGrafter"/>
</dbReference>
<dbReference type="Gene3D" id="3.40.30.10">
    <property type="entry name" value="Glutaredoxin"/>
    <property type="match status" value="1"/>
</dbReference>
<keyword evidence="6" id="KW-0687">Ribonucleoprotein</keyword>